<dbReference type="GO" id="GO:0007165">
    <property type="term" value="P:signal transduction"/>
    <property type="evidence" value="ECO:0007669"/>
    <property type="project" value="InterPro"/>
</dbReference>
<proteinExistence type="predicted"/>
<keyword evidence="1" id="KW-0472">Membrane</keyword>
<dbReference type="Proteomes" id="UP000030711">
    <property type="component" value="Unassembled WGS sequence"/>
</dbReference>
<evidence type="ECO:0000313" key="4">
    <source>
        <dbReference type="Proteomes" id="UP000030711"/>
    </source>
</evidence>
<dbReference type="InterPro" id="IPR011025">
    <property type="entry name" value="GproteinA_insert"/>
</dbReference>
<reference evidence="2" key="3">
    <citation type="submission" date="2023-04" db="EMBL/GenBank/DDBJ databases">
        <title>WGS assembly of Eucalyptus grandis.</title>
        <authorList>
            <person name="Myburg A."/>
            <person name="Grattapaglia D."/>
            <person name="Tuskan G."/>
            <person name="Hellsten U."/>
            <person name="Hayes R."/>
            <person name="Grimwood J."/>
            <person name="Jenkins J."/>
            <person name="Lindquist E."/>
            <person name="Tice H."/>
            <person name="Bauer D."/>
            <person name="Goodstein D."/>
            <person name="Dubchak I."/>
            <person name="Poliakov A."/>
            <person name="Mizrachi E."/>
            <person name="Kullan A."/>
            <person name="Hussey S."/>
            <person name="Pinard D."/>
            <person name="Van D."/>
            <person name="Singh P."/>
            <person name="Van J."/>
            <person name="Silva-Junior O."/>
            <person name="Togawa R."/>
            <person name="Pappas M."/>
            <person name="Faria D."/>
            <person name="Sansaloni C."/>
            <person name="Petroli C."/>
            <person name="Yang X."/>
            <person name="Ranjan P."/>
            <person name="Tschaplinski T."/>
            <person name="Ye C."/>
            <person name="Li T."/>
            <person name="Sterck L."/>
            <person name="Vanneste K."/>
            <person name="Murat F."/>
            <person name="Soler M."/>
            <person name="Clemente H."/>
            <person name="Saidi N."/>
            <person name="Cassan-Wang H."/>
            <person name="Dunand C."/>
            <person name="Hefer C."/>
            <person name="Bornberg-Bauer E."/>
            <person name="Kersting A."/>
            <person name="Vining K."/>
            <person name="Amarasinghe V."/>
            <person name="Ranik M."/>
            <person name="Naithani S."/>
            <person name="Elser J."/>
            <person name="Boyd A."/>
            <person name="Liston A."/>
            <person name="Spatafora J."/>
            <person name="Dharmwardhana P."/>
            <person name="Raja R."/>
            <person name="Sullivan C."/>
            <person name="Romanel E."/>
            <person name="Alves-Ferreira M."/>
            <person name="Kulheim C."/>
            <person name="Foley W."/>
            <person name="Carocha V."/>
            <person name="Paiva J."/>
            <person name="Kudrna D."/>
            <person name="Brommonschenkel S."/>
            <person name="Pasquali G."/>
            <person name="Byrne M."/>
            <person name="Rigault P."/>
            <person name="Tibbits J."/>
            <person name="Spokevicius A."/>
            <person name="Jones R."/>
            <person name="Steane D."/>
            <person name="Vaillancourt R."/>
            <person name="Potts B."/>
            <person name="Joubert F."/>
            <person name="Barry K."/>
            <person name="Pappas G."/>
            <person name="Strauss S."/>
            <person name="Jaiswal P."/>
            <person name="Grima-Pettenati J."/>
            <person name="Salse J."/>
            <person name="Van D."/>
            <person name="Rokhsar D."/>
            <person name="Schmutz J."/>
        </authorList>
    </citation>
    <scope>NUCLEOTIDE SEQUENCE</scope>
    <source>
        <tissue evidence="2">Leaf extractions</tissue>
    </source>
</reference>
<dbReference type="eggNOG" id="KOG0082">
    <property type="taxonomic scope" value="Eukaryota"/>
</dbReference>
<reference evidence="3" key="1">
    <citation type="submission" date="2013-07" db="EMBL/GenBank/DDBJ databases">
        <title>The genome of Eucalyptus grandis.</title>
        <authorList>
            <person name="Schmutz J."/>
            <person name="Hayes R."/>
            <person name="Myburg A."/>
            <person name="Tuskan G."/>
            <person name="Grattapaglia D."/>
            <person name="Rokhsar D.S."/>
        </authorList>
    </citation>
    <scope>NUCLEOTIDE SEQUENCE</scope>
    <source>
        <tissue evidence="3">Leaf extractions</tissue>
    </source>
</reference>
<dbReference type="EMBL" id="KK199093">
    <property type="protein sequence ID" value="KCW44713.1"/>
    <property type="molecule type" value="Genomic_DNA"/>
</dbReference>
<dbReference type="STRING" id="71139.A0A058ZSC2"/>
<keyword evidence="1" id="KW-0812">Transmembrane</keyword>
<reference evidence="2" key="2">
    <citation type="journal article" date="2014" name="Nature">
        <title>The genome of Eucalyptus grandis.</title>
        <authorList>
            <person name="Myburg A.A."/>
            <person name="Grattapaglia D."/>
            <person name="Tuskan G.A."/>
            <person name="Hellsten U."/>
            <person name="Hayes R.D."/>
            <person name="Grimwood J."/>
            <person name="Jenkins J."/>
            <person name="Lindquist E."/>
            <person name="Tice H."/>
            <person name="Bauer D."/>
            <person name="Goodstein D.M."/>
            <person name="Dubchak I."/>
            <person name="Poliakov A."/>
            <person name="Mizrachi E."/>
            <person name="Kullan A.R."/>
            <person name="Hussey S.G."/>
            <person name="Pinard D."/>
            <person name="van der Merwe K."/>
            <person name="Singh P."/>
            <person name="van Jaarsveld I."/>
            <person name="Silva-Junior O.B."/>
            <person name="Togawa R.C."/>
            <person name="Pappas M.R."/>
            <person name="Faria D.A."/>
            <person name="Sansaloni C.P."/>
            <person name="Petroli C.D."/>
            <person name="Yang X."/>
            <person name="Ranjan P."/>
            <person name="Tschaplinski T.J."/>
            <person name="Ye C.Y."/>
            <person name="Li T."/>
            <person name="Sterck L."/>
            <person name="Vanneste K."/>
            <person name="Murat F."/>
            <person name="Soler M."/>
            <person name="Clemente H.S."/>
            <person name="Saidi N."/>
            <person name="Cassan-Wang H."/>
            <person name="Dunand C."/>
            <person name="Hefer C.A."/>
            <person name="Bornberg-Bauer E."/>
            <person name="Kersting A.R."/>
            <person name="Vining K."/>
            <person name="Amarasinghe V."/>
            <person name="Ranik M."/>
            <person name="Naithani S."/>
            <person name="Elser J."/>
            <person name="Boyd A.E."/>
            <person name="Liston A."/>
            <person name="Spatafora J.W."/>
            <person name="Dharmwardhana P."/>
            <person name="Raja R."/>
            <person name="Sullivan C."/>
            <person name="Romanel E."/>
            <person name="Alves-Ferreira M."/>
            <person name="Kulheim C."/>
            <person name="Foley W."/>
            <person name="Carocha V."/>
            <person name="Paiva J."/>
            <person name="Kudrna D."/>
            <person name="Brommonschenkel S.H."/>
            <person name="Pasquali G."/>
            <person name="Byrne M."/>
            <person name="Rigault P."/>
            <person name="Tibbits J."/>
            <person name="Spokevicius A."/>
            <person name="Jones R.C."/>
            <person name="Steane D.A."/>
            <person name="Vaillancourt R.E."/>
            <person name="Potts B.M."/>
            <person name="Joubert F."/>
            <person name="Barry K."/>
            <person name="Pappas G.J."/>
            <person name="Strauss S.H."/>
            <person name="Jaiswal P."/>
            <person name="Grima-Pettenati J."/>
            <person name="Salse J."/>
            <person name="Van de Peer Y."/>
            <person name="Rokhsar D.S."/>
            <person name="Schmutz J."/>
        </authorList>
    </citation>
    <scope>NUCLEOTIDE SEQUENCE</scope>
    <source>
        <tissue evidence="2">Leaf extractions</tissue>
    </source>
</reference>
<keyword evidence="1" id="KW-1133">Transmembrane helix</keyword>
<reference evidence="2" key="4">
    <citation type="submission" date="2023-07" db="EMBL/GenBank/DDBJ databases">
        <authorList>
            <person name="Myburg A.A."/>
            <person name="Grattapaglia D."/>
            <person name="Tuskan G.A."/>
            <person name="Hellsten U."/>
            <person name="Hayes R.D."/>
            <person name="Grimwood J."/>
            <person name="Jenkins J."/>
            <person name="Lindquist E."/>
            <person name="Tice H."/>
            <person name="Bauer D."/>
            <person name="Goodstein D.M."/>
            <person name="Dubchak I."/>
            <person name="Poliakov A."/>
            <person name="Mizrachi E."/>
            <person name="Kullan A.R."/>
            <person name="Hussey S.G."/>
            <person name="Pinard D."/>
            <person name="Van D.M."/>
            <person name="Singh P."/>
            <person name="Van J.I."/>
            <person name="Silva-Junior O.B."/>
            <person name="Togawa R.C."/>
            <person name="Pappas M.R."/>
            <person name="Faria D.A."/>
            <person name="Sansaloni C.P."/>
            <person name="Petroli C.D."/>
            <person name="Yang X."/>
            <person name="Ranjan P."/>
            <person name="Tschaplinski T.J."/>
            <person name="Ye C.Y."/>
            <person name="Li T."/>
            <person name="Sterck L."/>
            <person name="Vanneste K."/>
            <person name="Murat F."/>
            <person name="Soler M."/>
            <person name="Clemente H.S."/>
            <person name="Saidi N."/>
            <person name="Cassan-Wang H."/>
            <person name="Dunand C."/>
            <person name="Hefer C.A."/>
            <person name="Bornberg-Bauer E."/>
            <person name="Kersting A.R."/>
            <person name="Vining K."/>
            <person name="Amarasinghe V."/>
            <person name="Ranik M."/>
            <person name="Naithani S."/>
            <person name="Elser J."/>
            <person name="Boyd A.E."/>
            <person name="Liston A."/>
            <person name="Spatafora J.W."/>
            <person name="Dharmwardhana P."/>
            <person name="Raja R."/>
            <person name="Sullivan C."/>
            <person name="Romanel E."/>
            <person name="Alves-Ferreira M."/>
            <person name="Kulheim C."/>
            <person name="Foley W."/>
            <person name="Carocha V."/>
            <person name="Paiva J."/>
            <person name="Kudrna D."/>
            <person name="Brommonschenkel S.H."/>
            <person name="Pasquali G."/>
            <person name="Byrne M."/>
            <person name="Rigault P."/>
            <person name="Tibbits J."/>
            <person name="Spokevicius A."/>
            <person name="Jones R.C."/>
            <person name="Steane D.A."/>
            <person name="Vaillancourt R.E."/>
            <person name="Potts B.M."/>
            <person name="Joubert F."/>
            <person name="Barry K."/>
            <person name="Pappas G.J."/>
            <person name="Strauss S.H."/>
            <person name="Jaiswal P."/>
            <person name="Grima-Pettenati J."/>
            <person name="Salse J."/>
            <person name="Van D.P."/>
            <person name="Rokhsar D.S."/>
            <person name="Schmutz J."/>
        </authorList>
    </citation>
    <scope>NUCLEOTIDE SEQUENCE</scope>
    <source>
        <tissue evidence="2">Leaf extractions</tissue>
    </source>
</reference>
<evidence type="ECO:0000313" key="3">
    <source>
        <dbReference type="EMBL" id="KCW44713.1"/>
    </source>
</evidence>
<gene>
    <name evidence="3" type="ORF">EUGRSUZ_L01744</name>
</gene>
<accession>A0A058ZSC2</accession>
<evidence type="ECO:0000313" key="2">
    <source>
        <dbReference type="EMBL" id="KAK2632298.1"/>
    </source>
</evidence>
<dbReference type="Gramene" id="KCW44713">
    <property type="protein sequence ID" value="KCW44713"/>
    <property type="gene ID" value="EUGRSUZ_L01744"/>
</dbReference>
<dbReference type="EMBL" id="MU848577">
    <property type="protein sequence ID" value="KAK2632298.1"/>
    <property type="molecule type" value="Genomic_DNA"/>
</dbReference>
<organism evidence="3">
    <name type="scientific">Eucalyptus grandis</name>
    <name type="common">Flooded gum</name>
    <dbReference type="NCBI Taxonomy" id="71139"/>
    <lineage>
        <taxon>Eukaryota</taxon>
        <taxon>Viridiplantae</taxon>
        <taxon>Streptophyta</taxon>
        <taxon>Embryophyta</taxon>
        <taxon>Tracheophyta</taxon>
        <taxon>Spermatophyta</taxon>
        <taxon>Magnoliopsida</taxon>
        <taxon>eudicotyledons</taxon>
        <taxon>Gunneridae</taxon>
        <taxon>Pentapetalae</taxon>
        <taxon>rosids</taxon>
        <taxon>malvids</taxon>
        <taxon>Myrtales</taxon>
        <taxon>Myrtaceae</taxon>
        <taxon>Myrtoideae</taxon>
        <taxon>Eucalypteae</taxon>
        <taxon>Eucalyptus</taxon>
    </lineage>
</organism>
<dbReference type="SUPFAM" id="SSF47895">
    <property type="entry name" value="Transducin (alpha subunit), insertion domain"/>
    <property type="match status" value="1"/>
</dbReference>
<dbReference type="InParanoid" id="A0A058ZSC2"/>
<dbReference type="AlphaFoldDB" id="A0A058ZSC2"/>
<evidence type="ECO:0000256" key="1">
    <source>
        <dbReference type="SAM" id="Phobius"/>
    </source>
</evidence>
<dbReference type="Gene3D" id="1.10.400.10">
    <property type="entry name" value="GI Alpha 1, domain 2-like"/>
    <property type="match status" value="1"/>
</dbReference>
<protein>
    <submittedName>
        <fullName evidence="3">Uncharacterized protein</fullName>
    </submittedName>
</protein>
<sequence length="115" mass="13345">MDAALQRQCIQRTKSTYSMGSRLKGFSDWLLMVIASGNLEAIVHSASRENLPLIEELWKDEAIQATYNRRNELEKLPRVATYFLKRVRSHILISFLINLQFLALNKILFLSLYLS</sequence>
<name>A0A058ZSC2_EUCGR</name>
<feature type="transmembrane region" description="Helical" evidence="1">
    <location>
        <begin position="91"/>
        <end position="114"/>
    </location>
</feature>
<keyword evidence="4" id="KW-1185">Reference proteome</keyword>